<evidence type="ECO:0000313" key="2">
    <source>
        <dbReference type="EMBL" id="KAG5678052.1"/>
    </source>
</evidence>
<dbReference type="Proteomes" id="UP001107558">
    <property type="component" value="Chromosome 2"/>
</dbReference>
<evidence type="ECO:0000256" key="1">
    <source>
        <dbReference type="SAM" id="MobiDB-lite"/>
    </source>
</evidence>
<reference evidence="2" key="1">
    <citation type="submission" date="2021-03" db="EMBL/GenBank/DDBJ databases">
        <title>Chromosome level genome of the anhydrobiotic midge Polypedilum vanderplanki.</title>
        <authorList>
            <person name="Yoshida Y."/>
            <person name="Kikawada T."/>
            <person name="Gusev O."/>
        </authorList>
    </citation>
    <scope>NUCLEOTIDE SEQUENCE</scope>
    <source>
        <strain evidence="2">NIAS01</strain>
        <tissue evidence="2">Whole body or cell culture</tissue>
    </source>
</reference>
<comment type="caution">
    <text evidence="2">The sequence shown here is derived from an EMBL/GenBank/DDBJ whole genome shotgun (WGS) entry which is preliminary data.</text>
</comment>
<dbReference type="EMBL" id="JADBJN010000002">
    <property type="protein sequence ID" value="KAG5678052.1"/>
    <property type="molecule type" value="Genomic_DNA"/>
</dbReference>
<proteinExistence type="predicted"/>
<feature type="compositionally biased region" description="Basic and acidic residues" evidence="1">
    <location>
        <begin position="385"/>
        <end position="396"/>
    </location>
</feature>
<sequence>MSSGMNSGKDDTNHKLLSLGKSVSCDNVKANSCIELADIRKLDSLLNQCESISCDNLLLLDDIYNYDMCHANRRKYASTSAINKILPKNSIRRRAHKKVLGIRESDTKIIKFLDDKRNHDVGVSYEKLTNCCDLNNDNVVVVVDVEHGEGNVEGVMIVDDERQKQHQIVYEEDIIDKNGSSDDATITIDMFNLEQQSSSSPQMCPRSSINCCDKTIQTSYIDLINPPPLNNECICQKSHMMQKKLGPEKDKRKKCTCRDYRNVNNATICETSLSTVQHSQSKRSHQPKKSVLAKKEKSDDKSQSNKYNRLMKQKNTIIDDDDCVSGSIGGEKNGTKSLGGGLNDECHESRVININQSVEIIPISTANLNIYSQPATPRLGTSTSLHHDADKSDTHSQRSQKSRRSKFSPSFISRKLTSRLNSSELEDGAGGAKESLLGRAKSAEKKLPEPVETVCISKIQ</sequence>
<name>A0A9J6C7C1_POLVA</name>
<dbReference type="AlphaFoldDB" id="A0A9J6C7C1"/>
<organism evidence="2 3">
    <name type="scientific">Polypedilum vanderplanki</name>
    <name type="common">Sleeping chironomid midge</name>
    <dbReference type="NCBI Taxonomy" id="319348"/>
    <lineage>
        <taxon>Eukaryota</taxon>
        <taxon>Metazoa</taxon>
        <taxon>Ecdysozoa</taxon>
        <taxon>Arthropoda</taxon>
        <taxon>Hexapoda</taxon>
        <taxon>Insecta</taxon>
        <taxon>Pterygota</taxon>
        <taxon>Neoptera</taxon>
        <taxon>Endopterygota</taxon>
        <taxon>Diptera</taxon>
        <taxon>Nematocera</taxon>
        <taxon>Chironomoidea</taxon>
        <taxon>Chironomidae</taxon>
        <taxon>Chironominae</taxon>
        <taxon>Polypedilum</taxon>
        <taxon>Polypedilum</taxon>
    </lineage>
</organism>
<feature type="compositionally biased region" description="Basic residues" evidence="1">
    <location>
        <begin position="280"/>
        <end position="292"/>
    </location>
</feature>
<accession>A0A9J6C7C1</accession>
<feature type="compositionally biased region" description="Basic and acidic residues" evidence="1">
    <location>
        <begin position="293"/>
        <end position="303"/>
    </location>
</feature>
<feature type="region of interest" description="Disordered" evidence="1">
    <location>
        <begin position="378"/>
        <end position="449"/>
    </location>
</feature>
<protein>
    <submittedName>
        <fullName evidence="2">Uncharacterized protein</fullName>
    </submittedName>
</protein>
<feature type="compositionally biased region" description="Gly residues" evidence="1">
    <location>
        <begin position="327"/>
        <end position="342"/>
    </location>
</feature>
<evidence type="ECO:0000313" key="3">
    <source>
        <dbReference type="Proteomes" id="UP001107558"/>
    </source>
</evidence>
<feature type="region of interest" description="Disordered" evidence="1">
    <location>
        <begin position="276"/>
        <end position="342"/>
    </location>
</feature>
<gene>
    <name evidence="2" type="ORF">PVAND_007755</name>
</gene>
<keyword evidence="3" id="KW-1185">Reference proteome</keyword>